<dbReference type="SUPFAM" id="SSF49265">
    <property type="entry name" value="Fibronectin type III"/>
    <property type="match status" value="4"/>
</dbReference>
<dbReference type="PANTHER" id="PTHR46708:SF2">
    <property type="entry name" value="FIBRONECTIN TYPE-III DOMAIN-CONTAINING PROTEIN"/>
    <property type="match status" value="1"/>
</dbReference>
<feature type="domain" description="Caspase family p20" evidence="3">
    <location>
        <begin position="655"/>
        <end position="779"/>
    </location>
</feature>
<name>K1QH43_MAGGI</name>
<dbReference type="EMBL" id="JH817899">
    <property type="protein sequence ID" value="EKC20956.1"/>
    <property type="molecule type" value="Genomic_DNA"/>
</dbReference>
<proteinExistence type="predicted"/>
<dbReference type="PROSITE" id="PS50853">
    <property type="entry name" value="FN3"/>
    <property type="match status" value="5"/>
</dbReference>
<keyword evidence="5" id="KW-0176">Collagen</keyword>
<dbReference type="Pfam" id="PF00041">
    <property type="entry name" value="fn3"/>
    <property type="match status" value="3"/>
</dbReference>
<organism evidence="5">
    <name type="scientific">Magallana gigas</name>
    <name type="common">Pacific oyster</name>
    <name type="synonym">Crassostrea gigas</name>
    <dbReference type="NCBI Taxonomy" id="29159"/>
    <lineage>
        <taxon>Eukaryota</taxon>
        <taxon>Metazoa</taxon>
        <taxon>Spiralia</taxon>
        <taxon>Lophotrochozoa</taxon>
        <taxon>Mollusca</taxon>
        <taxon>Bivalvia</taxon>
        <taxon>Autobranchia</taxon>
        <taxon>Pteriomorphia</taxon>
        <taxon>Ostreida</taxon>
        <taxon>Ostreoidea</taxon>
        <taxon>Ostreidae</taxon>
        <taxon>Magallana</taxon>
    </lineage>
</organism>
<evidence type="ECO:0000256" key="1">
    <source>
        <dbReference type="ARBA" id="ARBA00022737"/>
    </source>
</evidence>
<accession>K1QH43</accession>
<dbReference type="InterPro" id="IPR003961">
    <property type="entry name" value="FN3_dom"/>
</dbReference>
<feature type="domain" description="Fibronectin type-III" evidence="4">
    <location>
        <begin position="788"/>
        <end position="883"/>
    </location>
</feature>
<dbReference type="SMART" id="SM00060">
    <property type="entry name" value="FN3"/>
    <property type="match status" value="6"/>
</dbReference>
<dbReference type="InterPro" id="IPR013783">
    <property type="entry name" value="Ig-like_fold"/>
</dbReference>
<dbReference type="InterPro" id="IPR050991">
    <property type="entry name" value="ECM_Regulatory_Proteins"/>
</dbReference>
<dbReference type="PANTHER" id="PTHR46708">
    <property type="entry name" value="TENASCIN"/>
    <property type="match status" value="1"/>
</dbReference>
<evidence type="ECO:0000259" key="4">
    <source>
        <dbReference type="PROSITE" id="PS50853"/>
    </source>
</evidence>
<feature type="domain" description="Fibronectin type-III" evidence="4">
    <location>
        <begin position="409"/>
        <end position="505"/>
    </location>
</feature>
<dbReference type="PROSITE" id="PS50208">
    <property type="entry name" value="CASPASE_P20"/>
    <property type="match status" value="1"/>
</dbReference>
<dbReference type="CDD" id="cd00063">
    <property type="entry name" value="FN3"/>
    <property type="match status" value="5"/>
</dbReference>
<feature type="domain" description="Fibronectin type-III" evidence="4">
    <location>
        <begin position="319"/>
        <end position="408"/>
    </location>
</feature>
<dbReference type="InterPro" id="IPR001309">
    <property type="entry name" value="Pept_C14_p20"/>
</dbReference>
<dbReference type="InterPro" id="IPR029030">
    <property type="entry name" value="Caspase-like_dom_sf"/>
</dbReference>
<feature type="domain" description="Fibronectin type-III" evidence="4">
    <location>
        <begin position="511"/>
        <end position="606"/>
    </location>
</feature>
<feature type="domain" description="Fibronectin type-III" evidence="4">
    <location>
        <begin position="126"/>
        <end position="226"/>
    </location>
</feature>
<dbReference type="Gene3D" id="2.60.40.10">
    <property type="entry name" value="Immunoglobulins"/>
    <property type="match status" value="4"/>
</dbReference>
<reference evidence="5" key="1">
    <citation type="journal article" date="2012" name="Nature">
        <title>The oyster genome reveals stress adaptation and complexity of shell formation.</title>
        <authorList>
            <person name="Zhang G."/>
            <person name="Fang X."/>
            <person name="Guo X."/>
            <person name="Li L."/>
            <person name="Luo R."/>
            <person name="Xu F."/>
            <person name="Yang P."/>
            <person name="Zhang L."/>
            <person name="Wang X."/>
            <person name="Qi H."/>
            <person name="Xiong Z."/>
            <person name="Que H."/>
            <person name="Xie Y."/>
            <person name="Holland P.W."/>
            <person name="Paps J."/>
            <person name="Zhu Y."/>
            <person name="Wu F."/>
            <person name="Chen Y."/>
            <person name="Wang J."/>
            <person name="Peng C."/>
            <person name="Meng J."/>
            <person name="Yang L."/>
            <person name="Liu J."/>
            <person name="Wen B."/>
            <person name="Zhang N."/>
            <person name="Huang Z."/>
            <person name="Zhu Q."/>
            <person name="Feng Y."/>
            <person name="Mount A."/>
            <person name="Hedgecock D."/>
            <person name="Xu Z."/>
            <person name="Liu Y."/>
            <person name="Domazet-Loso T."/>
            <person name="Du Y."/>
            <person name="Sun X."/>
            <person name="Zhang S."/>
            <person name="Liu B."/>
            <person name="Cheng P."/>
            <person name="Jiang X."/>
            <person name="Li J."/>
            <person name="Fan D."/>
            <person name="Wang W."/>
            <person name="Fu W."/>
            <person name="Wang T."/>
            <person name="Wang B."/>
            <person name="Zhang J."/>
            <person name="Peng Z."/>
            <person name="Li Y."/>
            <person name="Li N."/>
            <person name="Wang J."/>
            <person name="Chen M."/>
            <person name="He Y."/>
            <person name="Tan F."/>
            <person name="Song X."/>
            <person name="Zheng Q."/>
            <person name="Huang R."/>
            <person name="Yang H."/>
            <person name="Du X."/>
            <person name="Chen L."/>
            <person name="Yang M."/>
            <person name="Gaffney P.M."/>
            <person name="Wang S."/>
            <person name="Luo L."/>
            <person name="She Z."/>
            <person name="Ming Y."/>
            <person name="Huang W."/>
            <person name="Zhang S."/>
            <person name="Huang B."/>
            <person name="Zhang Y."/>
            <person name="Qu T."/>
            <person name="Ni P."/>
            <person name="Miao G."/>
            <person name="Wang J."/>
            <person name="Wang Q."/>
            <person name="Steinberg C.E."/>
            <person name="Wang H."/>
            <person name="Li N."/>
            <person name="Qian L."/>
            <person name="Zhang G."/>
            <person name="Li Y."/>
            <person name="Yang H."/>
            <person name="Liu X."/>
            <person name="Wang J."/>
            <person name="Yin Y."/>
            <person name="Wang J."/>
        </authorList>
    </citation>
    <scope>NUCLEOTIDE SEQUENCE [LARGE SCALE GENOMIC DNA]</scope>
    <source>
        <strain evidence="5">05x7-T-G4-1.051#20</strain>
    </source>
</reference>
<feature type="compositionally biased region" description="Basic and acidic residues" evidence="2">
    <location>
        <begin position="118"/>
        <end position="129"/>
    </location>
</feature>
<dbReference type="GO" id="GO:0005581">
    <property type="term" value="C:collagen trimer"/>
    <property type="evidence" value="ECO:0007669"/>
    <property type="project" value="UniProtKB-KW"/>
</dbReference>
<dbReference type="InterPro" id="IPR011600">
    <property type="entry name" value="Pept_C14_caspase"/>
</dbReference>
<evidence type="ECO:0000259" key="3">
    <source>
        <dbReference type="PROSITE" id="PS50208"/>
    </source>
</evidence>
<protein>
    <submittedName>
        <fullName evidence="5">Collagen alpha-1(XII) chain</fullName>
    </submittedName>
</protein>
<feature type="region of interest" description="Disordered" evidence="2">
    <location>
        <begin position="108"/>
        <end position="129"/>
    </location>
</feature>
<dbReference type="GO" id="GO:0004197">
    <property type="term" value="F:cysteine-type endopeptidase activity"/>
    <property type="evidence" value="ECO:0007669"/>
    <property type="project" value="InterPro"/>
</dbReference>
<dbReference type="HOGENOM" id="CLU_322446_0_0_1"/>
<dbReference type="InParanoid" id="K1QH43"/>
<evidence type="ECO:0000313" key="5">
    <source>
        <dbReference type="EMBL" id="EKC20956.1"/>
    </source>
</evidence>
<evidence type="ECO:0000256" key="2">
    <source>
        <dbReference type="SAM" id="MobiDB-lite"/>
    </source>
</evidence>
<dbReference type="AlphaFoldDB" id="K1QH43"/>
<gene>
    <name evidence="5" type="ORF">CGI_10004994</name>
</gene>
<dbReference type="GO" id="GO:0006508">
    <property type="term" value="P:proteolysis"/>
    <property type="evidence" value="ECO:0007669"/>
    <property type="project" value="InterPro"/>
</dbReference>
<dbReference type="Gene3D" id="3.40.50.1460">
    <property type="match status" value="1"/>
</dbReference>
<dbReference type="SUPFAM" id="SSF52129">
    <property type="entry name" value="Caspase-like"/>
    <property type="match status" value="1"/>
</dbReference>
<sequence>MHDALVIDRYLWITPPHPNPIPVLKYVLAAVDFDQSIKGRVEFSLAVSTETLETLPEEPSDLKNPEWKKQSDSQWTKAITRDHKYLIKNLATETDYDMKVSAYEKIIDPQEPEDSEPEPEKEKSDYPQDLRVKELSEDEVEIRWKPPKMFQSSQLNYLVHCYRLNDQKVHTKTHELIAKKTSCVLDEMQKDVTYKISVWSIQATTQKKRGLPSQTKYTLREKVLAPVSGRLTAKSTTYDTITIYWPLPLENRKPPYFAKYKEKTADSFKRTLLPPNETEVNQGHVLNFLKSNTEYIIRLFAGNSRILNEVKIKTLAKHQPKDLKAKHITPFEIELTWETPSVYLRGSYRYHVFYQMKNSTENSVVTLVEQHTLTDLIPDVVYTIWVTAEKDKFMGDPSDSIECHTPRCGPQNLQIDAHERSIRVYWDEAVVPAETESLSYRARLQNDNIRPIVGEVLPTPDAKYNYACYFRDLWTDTQYTLVITTVIDEGDWDPPTEVPIKTRRDGIVDGFVQPTTIKAFLRAKEIKLTWQPPLHTKRGKMMYRIEWREKLKPAAETKKAETKVHIFTIKKLKPNTEYDVRVLAFVPGTLPPEPGEEKVSEAVLPDIEEHGPHLPKIPEGSIIAQAGTEYALMTSKIKEAETIIEMNPPLEELDEQEVVFIIINDLFKKSKPLPVLKKTFANLMRLFERDMIVKDDLILKIHNGGKNFILNELHKITSRKDFFSYSMFMCFIATHGNQEGFNTSDESTISYHELFRLVSQKEWKDFTDKPKIFFIDTCRTKMDKRGLYPKDLQIEELPSHELAVSWSPPELFDHYELNYIVNVYEIDQNKICVKRRELLSLTPSCLLRDLNSKTIYKISVWPVLAKTQKKKGWPNHTKYMIQDIELISNYNLEAHKEV</sequence>
<dbReference type="Pfam" id="PF00656">
    <property type="entry name" value="Peptidase_C14"/>
    <property type="match status" value="1"/>
</dbReference>
<dbReference type="InterPro" id="IPR036116">
    <property type="entry name" value="FN3_sf"/>
</dbReference>
<keyword evidence="1" id="KW-0677">Repeat</keyword>